<name>A0A4U5LUF7_STECR</name>
<evidence type="ECO:0000313" key="3">
    <source>
        <dbReference type="Proteomes" id="UP000298663"/>
    </source>
</evidence>
<organism evidence="2 3">
    <name type="scientific">Steinernema carpocapsae</name>
    <name type="common">Entomopathogenic nematode</name>
    <dbReference type="NCBI Taxonomy" id="34508"/>
    <lineage>
        <taxon>Eukaryota</taxon>
        <taxon>Metazoa</taxon>
        <taxon>Ecdysozoa</taxon>
        <taxon>Nematoda</taxon>
        <taxon>Chromadorea</taxon>
        <taxon>Rhabditida</taxon>
        <taxon>Tylenchina</taxon>
        <taxon>Panagrolaimomorpha</taxon>
        <taxon>Strongyloidoidea</taxon>
        <taxon>Steinernematidae</taxon>
        <taxon>Steinernema</taxon>
    </lineage>
</organism>
<accession>A0A4U5LUF7</accession>
<evidence type="ECO:0000256" key="1">
    <source>
        <dbReference type="SAM" id="MobiDB-lite"/>
    </source>
</evidence>
<reference evidence="2 3" key="1">
    <citation type="journal article" date="2015" name="Genome Biol.">
        <title>Comparative genomics of Steinernema reveals deeply conserved gene regulatory networks.</title>
        <authorList>
            <person name="Dillman A.R."/>
            <person name="Macchietto M."/>
            <person name="Porter C.F."/>
            <person name="Rogers A."/>
            <person name="Williams B."/>
            <person name="Antoshechkin I."/>
            <person name="Lee M.M."/>
            <person name="Goodwin Z."/>
            <person name="Lu X."/>
            <person name="Lewis E.E."/>
            <person name="Goodrich-Blair H."/>
            <person name="Stock S.P."/>
            <person name="Adams B.J."/>
            <person name="Sternberg P.W."/>
            <person name="Mortazavi A."/>
        </authorList>
    </citation>
    <scope>NUCLEOTIDE SEQUENCE [LARGE SCALE GENOMIC DNA]</scope>
    <source>
        <strain evidence="2 3">ALL</strain>
    </source>
</reference>
<dbReference type="AlphaFoldDB" id="A0A4U5LUF7"/>
<keyword evidence="3" id="KW-1185">Reference proteome</keyword>
<protein>
    <submittedName>
        <fullName evidence="2">Uncharacterized protein</fullName>
    </submittedName>
</protein>
<sequence>MEPSTNTNPLLLPNSASFLLRIAVGASLPDIYRSTTGSSAAQSVPSTGVIHIKSSSASPSAPFKRGKVSQTIGEGEGLRRDYSIPNEQQRLLRVTQRSDNDEDPERPKNIAA</sequence>
<gene>
    <name evidence="2" type="ORF">L596_029370</name>
</gene>
<dbReference type="Proteomes" id="UP000298663">
    <property type="component" value="Unassembled WGS sequence"/>
</dbReference>
<comment type="caution">
    <text evidence="2">The sequence shown here is derived from an EMBL/GenBank/DDBJ whole genome shotgun (WGS) entry which is preliminary data.</text>
</comment>
<reference evidence="2 3" key="2">
    <citation type="journal article" date="2019" name="G3 (Bethesda)">
        <title>Hybrid Assembly of the Genome of the Entomopathogenic Nematode Steinernema carpocapsae Identifies the X-Chromosome.</title>
        <authorList>
            <person name="Serra L."/>
            <person name="Macchietto M."/>
            <person name="Macias-Munoz A."/>
            <person name="McGill C.J."/>
            <person name="Rodriguez I.M."/>
            <person name="Rodriguez B."/>
            <person name="Murad R."/>
            <person name="Mortazavi A."/>
        </authorList>
    </citation>
    <scope>NUCLEOTIDE SEQUENCE [LARGE SCALE GENOMIC DNA]</scope>
    <source>
        <strain evidence="2 3">ALL</strain>
    </source>
</reference>
<dbReference type="EMBL" id="AZBU02000012">
    <property type="protein sequence ID" value="TKR59740.1"/>
    <property type="molecule type" value="Genomic_DNA"/>
</dbReference>
<evidence type="ECO:0000313" key="2">
    <source>
        <dbReference type="EMBL" id="TKR59740.1"/>
    </source>
</evidence>
<feature type="region of interest" description="Disordered" evidence="1">
    <location>
        <begin position="52"/>
        <end position="112"/>
    </location>
</feature>
<proteinExistence type="predicted"/>